<reference evidence="1 2" key="1">
    <citation type="journal article" date="2016" name="Environ. Microbiol.">
        <title>Genomic resolution of a cold subsurface aquifer community provides metabolic insights for novel microbes adapted to high CO concentrations.</title>
        <authorList>
            <person name="Probst A.J."/>
            <person name="Castelle C.J."/>
            <person name="Singh A."/>
            <person name="Brown C.T."/>
            <person name="Anantharaman K."/>
            <person name="Sharon I."/>
            <person name="Hug L.A."/>
            <person name="Burstein D."/>
            <person name="Emerson J.B."/>
            <person name="Thomas B.C."/>
            <person name="Banfield J.F."/>
        </authorList>
    </citation>
    <scope>NUCLEOTIDE SEQUENCE [LARGE SCALE GENOMIC DNA]</scope>
    <source>
        <strain evidence="1">CG1_02_41_21</strain>
    </source>
</reference>
<organism evidence="1 2">
    <name type="scientific">Candidatus Falkowbacteria bacterium CG1_02_41_21</name>
    <dbReference type="NCBI Taxonomy" id="1805147"/>
    <lineage>
        <taxon>Bacteria</taxon>
        <taxon>Candidatus Falkowiibacteriota</taxon>
    </lineage>
</organism>
<comment type="caution">
    <text evidence="1">The sequence shown here is derived from an EMBL/GenBank/DDBJ whole genome shotgun (WGS) entry which is preliminary data.</text>
</comment>
<protein>
    <submittedName>
        <fullName evidence="1">Uncharacterized protein</fullName>
    </submittedName>
</protein>
<name>A0A1J4T601_9BACT</name>
<dbReference type="AlphaFoldDB" id="A0A1J4T601"/>
<accession>A0A1J4T601</accession>
<proteinExistence type="predicted"/>
<gene>
    <name evidence="1" type="ORF">AUJ35_01960</name>
</gene>
<dbReference type="Proteomes" id="UP000182860">
    <property type="component" value="Unassembled WGS sequence"/>
</dbReference>
<evidence type="ECO:0000313" key="2">
    <source>
        <dbReference type="Proteomes" id="UP000182860"/>
    </source>
</evidence>
<dbReference type="EMBL" id="MNUV01000037">
    <property type="protein sequence ID" value="OIO07508.1"/>
    <property type="molecule type" value="Genomic_DNA"/>
</dbReference>
<evidence type="ECO:0000313" key="1">
    <source>
        <dbReference type="EMBL" id="OIO07508.1"/>
    </source>
</evidence>
<sequence length="128" mass="15207">MSFNNLEGFEKINSLLQAVTNLQIDLVLLFCFECDFKEKWPEIHKIFLTEEATDQINLVQKYPGVLNSEENGELEHLKAQISSFLRRMPTYTDLKLFEEQIAINQNKLYKKFMEIQDEVFKRLMKPIE</sequence>